<keyword evidence="1" id="KW-0863">Zinc-finger</keyword>
<feature type="region of interest" description="Disordered" evidence="2">
    <location>
        <begin position="1"/>
        <end position="36"/>
    </location>
</feature>
<organism evidence="4">
    <name type="scientific">Graphocephala atropunctata</name>
    <dbReference type="NCBI Taxonomy" id="36148"/>
    <lineage>
        <taxon>Eukaryota</taxon>
        <taxon>Metazoa</taxon>
        <taxon>Ecdysozoa</taxon>
        <taxon>Arthropoda</taxon>
        <taxon>Hexapoda</taxon>
        <taxon>Insecta</taxon>
        <taxon>Pterygota</taxon>
        <taxon>Neoptera</taxon>
        <taxon>Paraneoptera</taxon>
        <taxon>Hemiptera</taxon>
        <taxon>Auchenorrhyncha</taxon>
        <taxon>Membracoidea</taxon>
        <taxon>Cicadellidae</taxon>
        <taxon>Cicadellinae</taxon>
        <taxon>Cicadellini</taxon>
        <taxon>Graphocephala</taxon>
    </lineage>
</organism>
<keyword evidence="1" id="KW-0479">Metal-binding</keyword>
<accession>A0A1B6KVI1</accession>
<dbReference type="InterPro" id="IPR001878">
    <property type="entry name" value="Znf_CCHC"/>
</dbReference>
<gene>
    <name evidence="4" type="ORF">g.30535</name>
</gene>
<feature type="compositionally biased region" description="Acidic residues" evidence="2">
    <location>
        <begin position="20"/>
        <end position="31"/>
    </location>
</feature>
<dbReference type="InterPro" id="IPR036875">
    <property type="entry name" value="Znf_CCHC_sf"/>
</dbReference>
<dbReference type="EMBL" id="GEBQ01024527">
    <property type="protein sequence ID" value="JAT15450.1"/>
    <property type="molecule type" value="Transcribed_RNA"/>
</dbReference>
<name>A0A1B6KVI1_9HEMI</name>
<feature type="non-terminal residue" evidence="4">
    <location>
        <position position="1"/>
    </location>
</feature>
<evidence type="ECO:0000259" key="3">
    <source>
        <dbReference type="PROSITE" id="PS50158"/>
    </source>
</evidence>
<feature type="domain" description="CCHC-type" evidence="3">
    <location>
        <begin position="374"/>
        <end position="390"/>
    </location>
</feature>
<dbReference type="Gene3D" id="4.10.60.10">
    <property type="entry name" value="Zinc finger, CCHC-type"/>
    <property type="match status" value="1"/>
</dbReference>
<evidence type="ECO:0000313" key="4">
    <source>
        <dbReference type="EMBL" id="JAT15450.1"/>
    </source>
</evidence>
<reference evidence="4" key="1">
    <citation type="submission" date="2015-11" db="EMBL/GenBank/DDBJ databases">
        <title>De novo transcriptome assembly of four potential Pierce s Disease insect vectors from Arizona vineyards.</title>
        <authorList>
            <person name="Tassone E.E."/>
        </authorList>
    </citation>
    <scope>NUCLEOTIDE SEQUENCE</scope>
</reference>
<evidence type="ECO:0000256" key="2">
    <source>
        <dbReference type="SAM" id="MobiDB-lite"/>
    </source>
</evidence>
<keyword evidence="1" id="KW-0862">Zinc</keyword>
<dbReference type="AlphaFoldDB" id="A0A1B6KVI1"/>
<dbReference type="PROSITE" id="PS50158">
    <property type="entry name" value="ZF_CCHC"/>
    <property type="match status" value="1"/>
</dbReference>
<dbReference type="SUPFAM" id="SSF57756">
    <property type="entry name" value="Retrovirus zinc finger-like domains"/>
    <property type="match status" value="1"/>
</dbReference>
<protein>
    <recommendedName>
        <fullName evidence="3">CCHC-type domain-containing protein</fullName>
    </recommendedName>
</protein>
<feature type="compositionally biased region" description="Basic and acidic residues" evidence="2">
    <location>
        <begin position="1"/>
        <end position="12"/>
    </location>
</feature>
<evidence type="ECO:0000256" key="1">
    <source>
        <dbReference type="PROSITE-ProRule" id="PRU00047"/>
    </source>
</evidence>
<sequence>KRSRDRAESPEKSKKKKMEIDEDDAEEEFGEDPWRNLDQGMNSLVGWLRQPNIQRLVTKPQQKKFQGIINRIRAEVTRCREEKIKIETRMEERESLAETIRTSVREELMKNQQEVQQVGKPSYASALGRSETPRVPRITGVKGPVQQAPKLVVVKQDNKESDEVKNKLKELVKPSELGLKVKRIKKIRNGIIIETETEESVNKLMSNEALQKAGLKVERPTKRKPVIMIYDVKSEMRDEEIRNGIIIETETEESVNKLMANEALQKAGLKVERPTKRKPVIMIYDVKSEMRDEEIRKEIYGRNMEESQIPEEEFKEEFQVRHRYKDKRGGKEAGKRSHLVVECSVRVRNWLRSKERVYIEWESCRIKDFVDIARCYKCQRYGHVAKYCTNTKPNCSQCGEEHEYKECKNKGKPSCINCKRKGRTETKHPASWRECPEYEQAAKRFSEQIDYRA</sequence>
<proteinExistence type="predicted"/>
<dbReference type="GO" id="GO:0003676">
    <property type="term" value="F:nucleic acid binding"/>
    <property type="evidence" value="ECO:0007669"/>
    <property type="project" value="InterPro"/>
</dbReference>
<dbReference type="GO" id="GO:0008270">
    <property type="term" value="F:zinc ion binding"/>
    <property type="evidence" value="ECO:0007669"/>
    <property type="project" value="UniProtKB-KW"/>
</dbReference>